<organism evidence="1 2">
    <name type="scientific">Armillaria solidipes</name>
    <dbReference type="NCBI Taxonomy" id="1076256"/>
    <lineage>
        <taxon>Eukaryota</taxon>
        <taxon>Fungi</taxon>
        <taxon>Dikarya</taxon>
        <taxon>Basidiomycota</taxon>
        <taxon>Agaricomycotina</taxon>
        <taxon>Agaricomycetes</taxon>
        <taxon>Agaricomycetidae</taxon>
        <taxon>Agaricales</taxon>
        <taxon>Marasmiineae</taxon>
        <taxon>Physalacriaceae</taxon>
        <taxon>Armillaria</taxon>
    </lineage>
</organism>
<proteinExistence type="predicted"/>
<protein>
    <recommendedName>
        <fullName evidence="3">UvrD-like helicase C-terminal domain-containing protein</fullName>
    </recommendedName>
</protein>
<dbReference type="EMBL" id="KZ293639">
    <property type="protein sequence ID" value="PBK58132.1"/>
    <property type="molecule type" value="Genomic_DNA"/>
</dbReference>
<dbReference type="Proteomes" id="UP000218334">
    <property type="component" value="Unassembled WGS sequence"/>
</dbReference>
<feature type="non-terminal residue" evidence="1">
    <location>
        <position position="1"/>
    </location>
</feature>
<accession>A0A2H3AT87</accession>
<feature type="non-terminal residue" evidence="1">
    <location>
        <position position="73"/>
    </location>
</feature>
<name>A0A2H3AT87_9AGAR</name>
<reference evidence="2" key="1">
    <citation type="journal article" date="2017" name="Nat. Ecol. Evol.">
        <title>Genome expansion and lineage-specific genetic innovations in the forest pathogenic fungi Armillaria.</title>
        <authorList>
            <person name="Sipos G."/>
            <person name="Prasanna A.N."/>
            <person name="Walter M.C."/>
            <person name="O'Connor E."/>
            <person name="Balint B."/>
            <person name="Krizsan K."/>
            <person name="Kiss B."/>
            <person name="Hess J."/>
            <person name="Varga T."/>
            <person name="Slot J."/>
            <person name="Riley R."/>
            <person name="Boka B."/>
            <person name="Rigling D."/>
            <person name="Barry K."/>
            <person name="Lee J."/>
            <person name="Mihaltcheva S."/>
            <person name="LaButti K."/>
            <person name="Lipzen A."/>
            <person name="Waldron R."/>
            <person name="Moloney N.M."/>
            <person name="Sperisen C."/>
            <person name="Kredics L."/>
            <person name="Vagvoelgyi C."/>
            <person name="Patrignani A."/>
            <person name="Fitzpatrick D."/>
            <person name="Nagy I."/>
            <person name="Doyle S."/>
            <person name="Anderson J.B."/>
            <person name="Grigoriev I.V."/>
            <person name="Gueldener U."/>
            <person name="Muensterkoetter M."/>
            <person name="Nagy L.G."/>
        </authorList>
    </citation>
    <scope>NUCLEOTIDE SEQUENCE [LARGE SCALE GENOMIC DNA]</scope>
    <source>
        <strain evidence="2">28-4</strain>
    </source>
</reference>
<sequence length="73" mass="8375">FTAHKAQGQTMQTALIDLKPCRGTESPYVMVSRVKSLSGLLILRPFDLSTIQKNPSEDYRKENKRLNILRLRT</sequence>
<evidence type="ECO:0000313" key="2">
    <source>
        <dbReference type="Proteomes" id="UP000218334"/>
    </source>
</evidence>
<gene>
    <name evidence="1" type="ORF">ARMSODRAFT_842509</name>
</gene>
<evidence type="ECO:0000313" key="1">
    <source>
        <dbReference type="EMBL" id="PBK58132.1"/>
    </source>
</evidence>
<dbReference type="AlphaFoldDB" id="A0A2H3AT87"/>
<keyword evidence="2" id="KW-1185">Reference proteome</keyword>
<evidence type="ECO:0008006" key="3">
    <source>
        <dbReference type="Google" id="ProtNLM"/>
    </source>
</evidence>